<feature type="compositionally biased region" description="Low complexity" evidence="1">
    <location>
        <begin position="87"/>
        <end position="97"/>
    </location>
</feature>
<accession>A0A813AEL8</accession>
<gene>
    <name evidence="2" type="ORF">SNEC2469_LOCUS27714</name>
</gene>
<organism evidence="2 3">
    <name type="scientific">Symbiodinium necroappetens</name>
    <dbReference type="NCBI Taxonomy" id="1628268"/>
    <lineage>
        <taxon>Eukaryota</taxon>
        <taxon>Sar</taxon>
        <taxon>Alveolata</taxon>
        <taxon>Dinophyceae</taxon>
        <taxon>Suessiales</taxon>
        <taxon>Symbiodiniaceae</taxon>
        <taxon>Symbiodinium</taxon>
    </lineage>
</organism>
<keyword evidence="3" id="KW-1185">Reference proteome</keyword>
<evidence type="ECO:0000313" key="3">
    <source>
        <dbReference type="Proteomes" id="UP000601435"/>
    </source>
</evidence>
<feature type="non-terminal residue" evidence="2">
    <location>
        <position position="146"/>
    </location>
</feature>
<name>A0A813AEL8_9DINO</name>
<reference evidence="2" key="1">
    <citation type="submission" date="2021-02" db="EMBL/GenBank/DDBJ databases">
        <authorList>
            <person name="Dougan E. K."/>
            <person name="Rhodes N."/>
            <person name="Thang M."/>
            <person name="Chan C."/>
        </authorList>
    </citation>
    <scope>NUCLEOTIDE SEQUENCE</scope>
</reference>
<evidence type="ECO:0000256" key="1">
    <source>
        <dbReference type="SAM" id="MobiDB-lite"/>
    </source>
</evidence>
<dbReference type="AlphaFoldDB" id="A0A813AEL8"/>
<dbReference type="OrthoDB" id="411029at2759"/>
<dbReference type="EMBL" id="CAJNJA010058852">
    <property type="protein sequence ID" value="CAE7865804.1"/>
    <property type="molecule type" value="Genomic_DNA"/>
</dbReference>
<sequence length="146" mass="14920">ESLESSAGLRGNPVVGESKQDASSCCSCGRGLLVAVAALLALGAFLFRQPIRCDQISATFSSALAPAIGAPALTVAEVAPTAPPLVPQQFPATQAAPQPQPVSRPTLPLEAPPAFVMRGKDPCVPVGGAKVIVGPREEFEYVPSAF</sequence>
<comment type="caution">
    <text evidence="2">The sequence shown here is derived from an EMBL/GenBank/DDBJ whole genome shotgun (WGS) entry which is preliminary data.</text>
</comment>
<feature type="non-terminal residue" evidence="2">
    <location>
        <position position="1"/>
    </location>
</feature>
<proteinExistence type="predicted"/>
<feature type="region of interest" description="Disordered" evidence="1">
    <location>
        <begin position="86"/>
        <end position="107"/>
    </location>
</feature>
<protein>
    <submittedName>
        <fullName evidence="2">Uncharacterized protein</fullName>
    </submittedName>
</protein>
<evidence type="ECO:0000313" key="2">
    <source>
        <dbReference type="EMBL" id="CAE7865804.1"/>
    </source>
</evidence>
<feature type="region of interest" description="Disordered" evidence="1">
    <location>
        <begin position="1"/>
        <end position="21"/>
    </location>
</feature>
<dbReference type="Proteomes" id="UP000601435">
    <property type="component" value="Unassembled WGS sequence"/>
</dbReference>